<sequence>SEASINKSIEYSGDEVTIAFKGEYLMDIFRSIDDSEVKIEFSDSSSPVIFKDPSDPEFVSVIMPMKI</sequence>
<evidence type="ECO:0000256" key="9">
    <source>
        <dbReference type="ARBA" id="ARBA00023125"/>
    </source>
</evidence>
<evidence type="ECO:0000256" key="4">
    <source>
        <dbReference type="ARBA" id="ARBA00022490"/>
    </source>
</evidence>
<evidence type="ECO:0000256" key="2">
    <source>
        <dbReference type="ARBA" id="ARBA00010752"/>
    </source>
</evidence>
<evidence type="ECO:0000256" key="10">
    <source>
        <dbReference type="ARBA" id="ARBA00030988"/>
    </source>
</evidence>
<accession>A0ABX4NUM1</accession>
<dbReference type="InterPro" id="IPR001001">
    <property type="entry name" value="DNA_polIII_beta"/>
</dbReference>
<comment type="subcellular location">
    <subcellularLocation>
        <location evidence="1">Cytoplasm</location>
    </subcellularLocation>
</comment>
<proteinExistence type="inferred from homology"/>
<protein>
    <recommendedName>
        <fullName evidence="3">Beta sliding clamp</fullName>
    </recommendedName>
    <alternativeName>
        <fullName evidence="11">Beta-clamp processivity factor</fullName>
    </alternativeName>
    <alternativeName>
        <fullName evidence="10">DNA polymerase III beta sliding clamp subunit</fullName>
    </alternativeName>
</protein>
<keyword evidence="7" id="KW-0235">DNA replication</keyword>
<evidence type="ECO:0000256" key="5">
    <source>
        <dbReference type="ARBA" id="ARBA00022679"/>
    </source>
</evidence>
<reference evidence="13 14" key="1">
    <citation type="submission" date="2017-07" db="EMBL/GenBank/DDBJ databases">
        <title>Leptospira spp. isolated from tropical soils.</title>
        <authorList>
            <person name="Thibeaux R."/>
            <person name="Iraola G."/>
            <person name="Ferres I."/>
            <person name="Bierque E."/>
            <person name="Girault D."/>
            <person name="Soupe-Gilbert M.-E."/>
            <person name="Picardeau M."/>
            <person name="Goarant C."/>
        </authorList>
    </citation>
    <scope>NUCLEOTIDE SEQUENCE [LARGE SCALE GENOMIC DNA]</scope>
    <source>
        <strain evidence="13 14">FH2-B-D1</strain>
    </source>
</reference>
<evidence type="ECO:0000256" key="11">
    <source>
        <dbReference type="ARBA" id="ARBA00033276"/>
    </source>
</evidence>
<evidence type="ECO:0000256" key="7">
    <source>
        <dbReference type="ARBA" id="ARBA00022705"/>
    </source>
</evidence>
<dbReference type="PANTHER" id="PTHR30478">
    <property type="entry name" value="DNA POLYMERASE III SUBUNIT BETA"/>
    <property type="match status" value="1"/>
</dbReference>
<feature type="non-terminal residue" evidence="13">
    <location>
        <position position="1"/>
    </location>
</feature>
<dbReference type="InterPro" id="IPR022635">
    <property type="entry name" value="DNA_polIII_beta_C"/>
</dbReference>
<dbReference type="GO" id="GO:0003887">
    <property type="term" value="F:DNA-directed DNA polymerase activity"/>
    <property type="evidence" value="ECO:0007669"/>
    <property type="project" value="UniProtKB-EC"/>
</dbReference>
<evidence type="ECO:0000256" key="3">
    <source>
        <dbReference type="ARBA" id="ARBA00021035"/>
    </source>
</evidence>
<dbReference type="EMBL" id="NPDU01000139">
    <property type="protein sequence ID" value="PJZ59455.1"/>
    <property type="molecule type" value="Genomic_DNA"/>
</dbReference>
<keyword evidence="5 13" id="KW-0808">Transferase</keyword>
<dbReference type="SUPFAM" id="SSF55979">
    <property type="entry name" value="DNA clamp"/>
    <property type="match status" value="1"/>
</dbReference>
<dbReference type="Pfam" id="PF02768">
    <property type="entry name" value="DNA_pol3_beta_3"/>
    <property type="match status" value="1"/>
</dbReference>
<keyword evidence="14" id="KW-1185">Reference proteome</keyword>
<evidence type="ECO:0000313" key="13">
    <source>
        <dbReference type="EMBL" id="PJZ59455.1"/>
    </source>
</evidence>
<evidence type="ECO:0000313" key="14">
    <source>
        <dbReference type="Proteomes" id="UP000232149"/>
    </source>
</evidence>
<comment type="caution">
    <text evidence="13">The sequence shown here is derived from an EMBL/GenBank/DDBJ whole genome shotgun (WGS) entry which is preliminary data.</text>
</comment>
<keyword evidence="8" id="KW-0239">DNA-directed DNA polymerase</keyword>
<dbReference type="InterPro" id="IPR046938">
    <property type="entry name" value="DNA_clamp_sf"/>
</dbReference>
<evidence type="ECO:0000256" key="1">
    <source>
        <dbReference type="ARBA" id="ARBA00004496"/>
    </source>
</evidence>
<keyword evidence="9" id="KW-0238">DNA-binding</keyword>
<dbReference type="Proteomes" id="UP000232149">
    <property type="component" value="Unassembled WGS sequence"/>
</dbReference>
<dbReference type="Gene3D" id="3.10.150.10">
    <property type="entry name" value="DNA Polymerase III, subunit A, domain 2"/>
    <property type="match status" value="1"/>
</dbReference>
<name>A0ABX4NUM1_9LEPT</name>
<feature type="domain" description="DNA polymerase III beta sliding clamp C-terminal" evidence="12">
    <location>
        <begin position="8"/>
        <end position="65"/>
    </location>
</feature>
<dbReference type="PANTHER" id="PTHR30478:SF0">
    <property type="entry name" value="BETA SLIDING CLAMP"/>
    <property type="match status" value="1"/>
</dbReference>
<evidence type="ECO:0000259" key="12">
    <source>
        <dbReference type="Pfam" id="PF02768"/>
    </source>
</evidence>
<evidence type="ECO:0000256" key="6">
    <source>
        <dbReference type="ARBA" id="ARBA00022695"/>
    </source>
</evidence>
<keyword evidence="4" id="KW-0963">Cytoplasm</keyword>
<gene>
    <name evidence="13" type="ORF">CH376_23645</name>
</gene>
<keyword evidence="6 13" id="KW-0548">Nucleotidyltransferase</keyword>
<comment type="similarity">
    <text evidence="2">Belongs to the beta sliding clamp family.</text>
</comment>
<evidence type="ECO:0000256" key="8">
    <source>
        <dbReference type="ARBA" id="ARBA00022932"/>
    </source>
</evidence>
<organism evidence="13 14">
    <name type="scientific">Leptospira adleri</name>
    <dbReference type="NCBI Taxonomy" id="2023186"/>
    <lineage>
        <taxon>Bacteria</taxon>
        <taxon>Pseudomonadati</taxon>
        <taxon>Spirochaetota</taxon>
        <taxon>Spirochaetia</taxon>
        <taxon>Leptospirales</taxon>
        <taxon>Leptospiraceae</taxon>
        <taxon>Leptospira</taxon>
    </lineage>
</organism>